<dbReference type="Proteomes" id="UP000235392">
    <property type="component" value="Unassembled WGS sequence"/>
</dbReference>
<feature type="compositionally biased region" description="Polar residues" evidence="1">
    <location>
        <begin position="12"/>
        <end position="31"/>
    </location>
</feature>
<comment type="caution">
    <text evidence="2">The sequence shown here is derived from an EMBL/GenBank/DDBJ whole genome shotgun (WGS) entry which is preliminary data.</text>
</comment>
<dbReference type="EMBL" id="PGCI01000084">
    <property type="protein sequence ID" value="PLW41931.1"/>
    <property type="molecule type" value="Genomic_DNA"/>
</dbReference>
<protein>
    <submittedName>
        <fullName evidence="2">Uncharacterized protein</fullName>
    </submittedName>
</protein>
<dbReference type="AlphaFoldDB" id="A0A2N5UVZ3"/>
<evidence type="ECO:0000313" key="3">
    <source>
        <dbReference type="Proteomes" id="UP000235392"/>
    </source>
</evidence>
<sequence length="113" mass="12149">MAPCTRVLATGAGTSSKTQPISGTCTRTCTRSGQSNSYLGTCGRYPRVWSRSGSQHRPAIEGSTHSPQWLVQMGHHGEHKLPLTAGLYPSLRGIGPPLNEQFRPAIMRSTCSP</sequence>
<organism evidence="2 3">
    <name type="scientific">Puccinia coronata f. sp. avenae</name>
    <dbReference type="NCBI Taxonomy" id="200324"/>
    <lineage>
        <taxon>Eukaryota</taxon>
        <taxon>Fungi</taxon>
        <taxon>Dikarya</taxon>
        <taxon>Basidiomycota</taxon>
        <taxon>Pucciniomycotina</taxon>
        <taxon>Pucciniomycetes</taxon>
        <taxon>Pucciniales</taxon>
        <taxon>Pucciniaceae</taxon>
        <taxon>Puccinia</taxon>
    </lineage>
</organism>
<evidence type="ECO:0000256" key="1">
    <source>
        <dbReference type="SAM" id="MobiDB-lite"/>
    </source>
</evidence>
<accession>A0A2N5UVZ3</accession>
<feature type="region of interest" description="Disordered" evidence="1">
    <location>
        <begin position="1"/>
        <end position="31"/>
    </location>
</feature>
<reference evidence="2 3" key="1">
    <citation type="submission" date="2017-11" db="EMBL/GenBank/DDBJ databases">
        <title>De novo assembly and phasing of dikaryotic genomes from two isolates of Puccinia coronata f. sp. avenae, the causal agent of oat crown rust.</title>
        <authorList>
            <person name="Miller M.E."/>
            <person name="Zhang Y."/>
            <person name="Omidvar V."/>
            <person name="Sperschneider J."/>
            <person name="Schwessinger B."/>
            <person name="Raley C."/>
            <person name="Palmer J.M."/>
            <person name="Garnica D."/>
            <person name="Upadhyaya N."/>
            <person name="Rathjen J."/>
            <person name="Taylor J.M."/>
            <person name="Park R.F."/>
            <person name="Dodds P.N."/>
            <person name="Hirsch C.D."/>
            <person name="Kianian S.F."/>
            <person name="Figueroa M."/>
        </authorList>
    </citation>
    <scope>NUCLEOTIDE SEQUENCE [LARGE SCALE GENOMIC DNA]</scope>
    <source>
        <strain evidence="2">12SD80</strain>
    </source>
</reference>
<proteinExistence type="predicted"/>
<evidence type="ECO:0000313" key="2">
    <source>
        <dbReference type="EMBL" id="PLW41931.1"/>
    </source>
</evidence>
<name>A0A2N5UVZ3_9BASI</name>
<gene>
    <name evidence="2" type="ORF">PCASD_12798</name>
</gene>